<evidence type="ECO:0000313" key="3">
    <source>
        <dbReference type="Proteomes" id="UP000277094"/>
    </source>
</evidence>
<dbReference type="RefSeq" id="WP_123234261.1">
    <property type="nucleotide sequence ID" value="NZ_RJSG01000002.1"/>
</dbReference>
<proteinExistence type="predicted"/>
<evidence type="ECO:0000313" key="2">
    <source>
        <dbReference type="EMBL" id="RNL79757.1"/>
    </source>
</evidence>
<dbReference type="AlphaFoldDB" id="A0A3N0DVW8"/>
<dbReference type="OrthoDB" id="9808778at2"/>
<name>A0A3N0DVW8_9ACTN</name>
<feature type="signal peptide" evidence="1">
    <location>
        <begin position="1"/>
        <end position="35"/>
    </location>
</feature>
<keyword evidence="3" id="KW-1185">Reference proteome</keyword>
<reference evidence="2 3" key="1">
    <citation type="submission" date="2018-11" db="EMBL/GenBank/DDBJ databases">
        <authorList>
            <person name="Li F."/>
        </authorList>
    </citation>
    <scope>NUCLEOTIDE SEQUENCE [LARGE SCALE GENOMIC DNA]</scope>
    <source>
        <strain evidence="2 3">KIS18-7</strain>
    </source>
</reference>
<feature type="chain" id="PRO_5038533690" evidence="1">
    <location>
        <begin position="36"/>
        <end position="243"/>
    </location>
</feature>
<organism evidence="2 3">
    <name type="scientific">Nocardioides marmorisolisilvae</name>
    <dbReference type="NCBI Taxonomy" id="1542737"/>
    <lineage>
        <taxon>Bacteria</taxon>
        <taxon>Bacillati</taxon>
        <taxon>Actinomycetota</taxon>
        <taxon>Actinomycetes</taxon>
        <taxon>Propionibacteriales</taxon>
        <taxon>Nocardioidaceae</taxon>
        <taxon>Nocardioides</taxon>
    </lineage>
</organism>
<accession>A0A3N0DVW8</accession>
<protein>
    <submittedName>
        <fullName evidence="2">Uncharacterized protein</fullName>
    </submittedName>
</protein>
<evidence type="ECO:0000256" key="1">
    <source>
        <dbReference type="SAM" id="SignalP"/>
    </source>
</evidence>
<dbReference type="EMBL" id="RJSG01000002">
    <property type="protein sequence ID" value="RNL79757.1"/>
    <property type="molecule type" value="Genomic_DNA"/>
</dbReference>
<comment type="caution">
    <text evidence="2">The sequence shown here is derived from an EMBL/GenBank/DDBJ whole genome shotgun (WGS) entry which is preliminary data.</text>
</comment>
<dbReference type="Proteomes" id="UP000277094">
    <property type="component" value="Unassembled WGS sequence"/>
</dbReference>
<sequence>MKSTNPTHRKTPLHRARRALSAWSAAALLGVTVLAASATAGSANASSDNVYGPVMGGRAYSIGFFDTKILNLTVPDGGSPDTGWVSSQASSTFTRPCTNVNLGFASATANCVNVTTAAQSHRAIASTSLATAHLGLTGLPVVDVKAVNATSFSSCFGEPGYGGSTTIAYLKVGTKVVIAQPTAIAPNTKITVGPVSLTLNEQIAGENGFTVNAVHLRASVPGVVTTNAVISSATSFVSNCYYD</sequence>
<gene>
    <name evidence="2" type="ORF">EFL95_12450</name>
</gene>
<keyword evidence="1" id="KW-0732">Signal</keyword>